<keyword evidence="7 13" id="KW-1133">Transmembrane helix</keyword>
<evidence type="ECO:0000313" key="15">
    <source>
        <dbReference type="Proteomes" id="UP000465304"/>
    </source>
</evidence>
<dbReference type="PANTHER" id="PTHR48086">
    <property type="entry name" value="SODIUM/PROLINE SYMPORTER-RELATED"/>
    <property type="match status" value="1"/>
</dbReference>
<feature type="transmembrane region" description="Helical" evidence="13">
    <location>
        <begin position="319"/>
        <end position="347"/>
    </location>
</feature>
<dbReference type="InterPro" id="IPR050277">
    <property type="entry name" value="Sodium:Solute_Symporter"/>
</dbReference>
<protein>
    <submittedName>
        <fullName evidence="14">Cation acetate symporter</fullName>
    </submittedName>
</protein>
<evidence type="ECO:0000256" key="5">
    <source>
        <dbReference type="ARBA" id="ARBA00022692"/>
    </source>
</evidence>
<feature type="transmembrane region" description="Helical" evidence="13">
    <location>
        <begin position="234"/>
        <end position="255"/>
    </location>
</feature>
<reference evidence="14 15" key="1">
    <citation type="journal article" date="2019" name="Emerg. Microbes Infect.">
        <title>Comprehensive subspecies identification of 175 nontuberculous mycobacteria species based on 7547 genomic profiles.</title>
        <authorList>
            <person name="Matsumoto Y."/>
            <person name="Kinjo T."/>
            <person name="Motooka D."/>
            <person name="Nabeya D."/>
            <person name="Jung N."/>
            <person name="Uechi K."/>
            <person name="Horii T."/>
            <person name="Iida T."/>
            <person name="Fujita J."/>
            <person name="Nakamura S."/>
        </authorList>
    </citation>
    <scope>NUCLEOTIDE SEQUENCE [LARGE SCALE GENOMIC DNA]</scope>
    <source>
        <strain evidence="14 15">JCM 30996</strain>
    </source>
</reference>
<dbReference type="GO" id="GO:0005886">
    <property type="term" value="C:plasma membrane"/>
    <property type="evidence" value="ECO:0007669"/>
    <property type="project" value="UniProtKB-SubCell"/>
</dbReference>
<keyword evidence="3" id="KW-0813">Transport</keyword>
<dbReference type="PROSITE" id="PS00456">
    <property type="entry name" value="NA_SOLUT_SYMP_1"/>
    <property type="match status" value="1"/>
</dbReference>
<feature type="transmembrane region" description="Helical" evidence="13">
    <location>
        <begin position="267"/>
        <end position="289"/>
    </location>
</feature>
<organism evidence="14 15">
    <name type="scientific">Mycolicibacterium hippocampi</name>
    <dbReference type="NCBI Taxonomy" id="659824"/>
    <lineage>
        <taxon>Bacteria</taxon>
        <taxon>Bacillati</taxon>
        <taxon>Actinomycetota</taxon>
        <taxon>Actinomycetes</taxon>
        <taxon>Mycobacteriales</taxon>
        <taxon>Mycobacteriaceae</taxon>
        <taxon>Mycolicibacterium</taxon>
    </lineage>
</organism>
<dbReference type="PANTHER" id="PTHR48086:SF6">
    <property type="entry name" value="CATION_ACETATE SYMPORTER ACTP"/>
    <property type="match status" value="1"/>
</dbReference>
<dbReference type="InterPro" id="IPR001734">
    <property type="entry name" value="Na/solute_symporter"/>
</dbReference>
<dbReference type="AlphaFoldDB" id="A0A7I9ZFI0"/>
<dbReference type="Gene3D" id="1.20.1730.10">
    <property type="entry name" value="Sodium/glucose cotransporter"/>
    <property type="match status" value="1"/>
</dbReference>
<keyword evidence="9" id="KW-0406">Ion transport</keyword>
<evidence type="ECO:0000256" key="9">
    <source>
        <dbReference type="ARBA" id="ARBA00023065"/>
    </source>
</evidence>
<comment type="caution">
    <text evidence="14">The sequence shown here is derived from an EMBL/GenBank/DDBJ whole genome shotgun (WGS) entry which is preliminary data.</text>
</comment>
<evidence type="ECO:0000256" key="8">
    <source>
        <dbReference type="ARBA" id="ARBA00023053"/>
    </source>
</evidence>
<feature type="transmembrane region" description="Helical" evidence="13">
    <location>
        <begin position="6"/>
        <end position="24"/>
    </location>
</feature>
<dbReference type="RefSeq" id="WP_163886533.1">
    <property type="nucleotide sequence ID" value="NZ_BLLB01000002.1"/>
</dbReference>
<feature type="transmembrane region" description="Helical" evidence="13">
    <location>
        <begin position="421"/>
        <end position="444"/>
    </location>
</feature>
<dbReference type="GO" id="GO:0006811">
    <property type="term" value="P:monoatomic ion transport"/>
    <property type="evidence" value="ECO:0007669"/>
    <property type="project" value="UniProtKB-KW"/>
</dbReference>
<feature type="transmembrane region" description="Helical" evidence="13">
    <location>
        <begin position="45"/>
        <end position="67"/>
    </location>
</feature>
<evidence type="ECO:0000256" key="1">
    <source>
        <dbReference type="ARBA" id="ARBA00004651"/>
    </source>
</evidence>
<evidence type="ECO:0000256" key="6">
    <source>
        <dbReference type="ARBA" id="ARBA00022847"/>
    </source>
</evidence>
<name>A0A7I9ZFI0_9MYCO</name>
<feature type="transmembrane region" description="Helical" evidence="13">
    <location>
        <begin position="119"/>
        <end position="139"/>
    </location>
</feature>
<gene>
    <name evidence="14" type="ORF">MHIP_02740</name>
</gene>
<keyword evidence="5 13" id="KW-0812">Transmembrane</keyword>
<keyword evidence="6" id="KW-0769">Symport</keyword>
<evidence type="ECO:0000256" key="4">
    <source>
        <dbReference type="ARBA" id="ARBA00022475"/>
    </source>
</evidence>
<feature type="compositionally biased region" description="Basic and acidic residues" evidence="12">
    <location>
        <begin position="517"/>
        <end position="526"/>
    </location>
</feature>
<dbReference type="Proteomes" id="UP000465304">
    <property type="component" value="Unassembled WGS sequence"/>
</dbReference>
<feature type="transmembrane region" description="Helical" evidence="13">
    <location>
        <begin position="456"/>
        <end position="474"/>
    </location>
</feature>
<keyword evidence="10 13" id="KW-0472">Membrane</keyword>
<dbReference type="GO" id="GO:0006847">
    <property type="term" value="P:plasma membrane acetate transport"/>
    <property type="evidence" value="ECO:0007669"/>
    <property type="project" value="TreeGrafter"/>
</dbReference>
<evidence type="ECO:0000256" key="11">
    <source>
        <dbReference type="RuleBase" id="RU362091"/>
    </source>
</evidence>
<feature type="transmembrane region" description="Helical" evidence="13">
    <location>
        <begin position="393"/>
        <end position="414"/>
    </location>
</feature>
<comment type="subcellular location">
    <subcellularLocation>
        <location evidence="1">Cell membrane</location>
        <topology evidence="1">Multi-pass membrane protein</topology>
    </subcellularLocation>
</comment>
<dbReference type="Pfam" id="PF00474">
    <property type="entry name" value="SSF"/>
    <property type="match status" value="1"/>
</dbReference>
<keyword evidence="15" id="KW-1185">Reference proteome</keyword>
<proteinExistence type="inferred from homology"/>
<sequence>MSSTGIVLFLSLIGITLGITFWAGRRNKSVDDHLVAGGRIGGRQNGLAIVGDAVSASTFLGTIGAIALSGFNYVFLAAFAPIAFVLAMLLVAEPLRNLGRFTLADVAAVRFAGRPIRTALATGTASISVLYIVAQYVAGGLLVKLLFGVDYWASILIITVLTSLYALVGGMLAATWIQIVKAIMLLTCVSLLILLLLPKFGWSLLQVFSSASEIDEGALVEPIRSGVVESIDQISLSIGLIFGVIGLPHVLIRYLTVKDAQTARTSAITCVWVVSALLMTFPVIAYAAAALLGAESIQEASTAGNLAVPLLAKLLGGDALLAFVSAVAVSTILASLAGMVIATTGAVAHDIYGQVIKSGTASPHTELVVARLTVLATGAIATAIALTARDQNIAVLASLAIALAACSNFPALMFTIYARRVTAAGLTSGLLAGLFSAVVMIGLSPTVHGAGAPIPLVNPAIVALPLAVAAVIVVSRLTRPTGRAAAVADEAFEAMRYQAITGSAPRHQSEIRPGPHQRRDVEGAAT</sequence>
<dbReference type="EMBL" id="BLLB01000002">
    <property type="protein sequence ID" value="GFG99790.1"/>
    <property type="molecule type" value="Genomic_DNA"/>
</dbReference>
<dbReference type="InterPro" id="IPR038377">
    <property type="entry name" value="Na/Glc_symporter_sf"/>
</dbReference>
<evidence type="ECO:0000256" key="12">
    <source>
        <dbReference type="SAM" id="MobiDB-lite"/>
    </source>
</evidence>
<comment type="similarity">
    <text evidence="2 11">Belongs to the sodium:solute symporter (SSF) (TC 2.A.21) family.</text>
</comment>
<evidence type="ECO:0000256" key="10">
    <source>
        <dbReference type="ARBA" id="ARBA00023136"/>
    </source>
</evidence>
<keyword evidence="8" id="KW-0915">Sodium</keyword>
<dbReference type="PROSITE" id="PS50283">
    <property type="entry name" value="NA_SOLUT_SYMP_3"/>
    <property type="match status" value="1"/>
</dbReference>
<keyword evidence="4" id="KW-1003">Cell membrane</keyword>
<evidence type="ECO:0000313" key="14">
    <source>
        <dbReference type="EMBL" id="GFG99790.1"/>
    </source>
</evidence>
<accession>A0A7I9ZFI0</accession>
<feature type="transmembrane region" description="Helical" evidence="13">
    <location>
        <begin position="151"/>
        <end position="172"/>
    </location>
</feature>
<dbReference type="InterPro" id="IPR018212">
    <property type="entry name" value="Na/solute_symporter_CS"/>
</dbReference>
<dbReference type="GO" id="GO:0015293">
    <property type="term" value="F:symporter activity"/>
    <property type="evidence" value="ECO:0007669"/>
    <property type="project" value="UniProtKB-KW"/>
</dbReference>
<dbReference type="CDD" id="cd11480">
    <property type="entry name" value="SLC5sbd_u4"/>
    <property type="match status" value="1"/>
</dbReference>
<evidence type="ECO:0000256" key="3">
    <source>
        <dbReference type="ARBA" id="ARBA00022448"/>
    </source>
</evidence>
<feature type="region of interest" description="Disordered" evidence="12">
    <location>
        <begin position="503"/>
        <end position="526"/>
    </location>
</feature>
<evidence type="ECO:0000256" key="2">
    <source>
        <dbReference type="ARBA" id="ARBA00006434"/>
    </source>
</evidence>
<evidence type="ECO:0000256" key="7">
    <source>
        <dbReference type="ARBA" id="ARBA00022989"/>
    </source>
</evidence>
<feature type="transmembrane region" description="Helical" evidence="13">
    <location>
        <begin position="179"/>
        <end position="197"/>
    </location>
</feature>
<evidence type="ECO:0000256" key="13">
    <source>
        <dbReference type="SAM" id="Phobius"/>
    </source>
</evidence>
<feature type="transmembrane region" description="Helical" evidence="13">
    <location>
        <begin position="368"/>
        <end position="387"/>
    </location>
</feature>
<dbReference type="GO" id="GO:0015123">
    <property type="term" value="F:acetate transmembrane transporter activity"/>
    <property type="evidence" value="ECO:0007669"/>
    <property type="project" value="TreeGrafter"/>
</dbReference>
<feature type="transmembrane region" description="Helical" evidence="13">
    <location>
        <begin position="73"/>
        <end position="92"/>
    </location>
</feature>